<dbReference type="RefSeq" id="WP_343036480.1">
    <property type="nucleotide sequence ID" value="NZ_BAAAML010000003.1"/>
</dbReference>
<evidence type="ECO:0000313" key="3">
    <source>
        <dbReference type="EMBL" id="NOV98704.1"/>
    </source>
</evidence>
<dbReference type="Proteomes" id="UP000757540">
    <property type="component" value="Unassembled WGS sequence"/>
</dbReference>
<dbReference type="Pfam" id="PF04203">
    <property type="entry name" value="Sortase"/>
    <property type="match status" value="1"/>
</dbReference>
<dbReference type="Gene3D" id="2.40.260.10">
    <property type="entry name" value="Sortase"/>
    <property type="match status" value="1"/>
</dbReference>
<evidence type="ECO:0000256" key="2">
    <source>
        <dbReference type="SAM" id="Phobius"/>
    </source>
</evidence>
<proteinExistence type="predicted"/>
<keyword evidence="2" id="KW-1133">Transmembrane helix</keyword>
<dbReference type="InterPro" id="IPR023365">
    <property type="entry name" value="Sortase_dom-sf"/>
</dbReference>
<keyword evidence="2" id="KW-0812">Transmembrane</keyword>
<accession>A0ABX2A7D9</accession>
<dbReference type="CDD" id="cd05830">
    <property type="entry name" value="Sortase_E"/>
    <property type="match status" value="1"/>
</dbReference>
<organism evidence="3 4">
    <name type="scientific">Isoptericola halotolerans</name>
    <dbReference type="NCBI Taxonomy" id="300560"/>
    <lineage>
        <taxon>Bacteria</taxon>
        <taxon>Bacillati</taxon>
        <taxon>Actinomycetota</taxon>
        <taxon>Actinomycetes</taxon>
        <taxon>Micrococcales</taxon>
        <taxon>Promicromonosporaceae</taxon>
        <taxon>Isoptericola</taxon>
    </lineage>
</organism>
<dbReference type="GO" id="GO:0016787">
    <property type="term" value="F:hydrolase activity"/>
    <property type="evidence" value="ECO:0007669"/>
    <property type="project" value="UniProtKB-KW"/>
</dbReference>
<feature type="transmembrane region" description="Helical" evidence="2">
    <location>
        <begin position="12"/>
        <end position="41"/>
    </location>
</feature>
<protein>
    <submittedName>
        <fullName evidence="3">Sortase A</fullName>
        <ecNumber evidence="3">3.4.22.70</ecNumber>
    </submittedName>
</protein>
<dbReference type="EC" id="3.4.22.70" evidence="3"/>
<gene>
    <name evidence="3" type="ORF">HDG69_003299</name>
</gene>
<reference evidence="3 4" key="1">
    <citation type="submission" date="2020-05" db="EMBL/GenBank/DDBJ databases">
        <title>Genomic Encyclopedia of Type Strains, Phase III (KMG-III): the genomes of soil and plant-associated and newly described type strains.</title>
        <authorList>
            <person name="Whitman W."/>
        </authorList>
    </citation>
    <scope>NUCLEOTIDE SEQUENCE [LARGE SCALE GENOMIC DNA]</scope>
    <source>
        <strain evidence="3 4">KCTC 19046</strain>
    </source>
</reference>
<name>A0ABX2A7D9_9MICO</name>
<evidence type="ECO:0000256" key="1">
    <source>
        <dbReference type="ARBA" id="ARBA00022801"/>
    </source>
</evidence>
<dbReference type="EMBL" id="JABEZU010000004">
    <property type="protein sequence ID" value="NOV98704.1"/>
    <property type="molecule type" value="Genomic_DNA"/>
</dbReference>
<dbReference type="SUPFAM" id="SSF63817">
    <property type="entry name" value="Sortase"/>
    <property type="match status" value="1"/>
</dbReference>
<keyword evidence="2" id="KW-0472">Membrane</keyword>
<dbReference type="InterPro" id="IPR042003">
    <property type="entry name" value="Sortase_E"/>
</dbReference>
<keyword evidence="4" id="KW-1185">Reference proteome</keyword>
<dbReference type="NCBIfam" id="NF033747">
    <property type="entry name" value="class_E_sortase"/>
    <property type="match status" value="1"/>
</dbReference>
<evidence type="ECO:0000313" key="4">
    <source>
        <dbReference type="Proteomes" id="UP000757540"/>
    </source>
</evidence>
<dbReference type="InterPro" id="IPR005754">
    <property type="entry name" value="Sortase"/>
</dbReference>
<keyword evidence="1 3" id="KW-0378">Hydrolase</keyword>
<dbReference type="InterPro" id="IPR053465">
    <property type="entry name" value="Sortase_Class_E"/>
</dbReference>
<comment type="caution">
    <text evidence="3">The sequence shown here is derived from an EMBL/GenBank/DDBJ whole genome shotgun (WGS) entry which is preliminary data.</text>
</comment>
<sequence>MRHVRPQRRGGVVSGVVGVFGELLITAGVLLGLFVVWQLWWTDVQAERLHTEILAELEWPEPPSVVDDEDGPAIAGEHRGEPPVMEEPPDETVFAELYVPRWGADYVTPVAQGIDKERVLDRLGAGHYPGTAMPGDVGNFATAGHRTTYGKPYHLVAELQEGDPLVFRTETTWYVYRTTSDEIVWPNQVEVISPVPGLMPGEPVPELTDRLLTLTACHPMYSAAQRFIVYGELDYWAPVEEGTPIELIEAGVQVRGSGDEEA</sequence>